<dbReference type="Pfam" id="PF08707">
    <property type="entry name" value="PriCT_2"/>
    <property type="match status" value="1"/>
</dbReference>
<feature type="compositionally biased region" description="Low complexity" evidence="1">
    <location>
        <begin position="378"/>
        <end position="388"/>
    </location>
</feature>
<dbReference type="EMBL" id="JBEPLS010000001">
    <property type="protein sequence ID" value="MET3602464.1"/>
    <property type="molecule type" value="Genomic_DNA"/>
</dbReference>
<evidence type="ECO:0000256" key="1">
    <source>
        <dbReference type="SAM" id="MobiDB-lite"/>
    </source>
</evidence>
<gene>
    <name evidence="5" type="ORF">ABIC99_000240</name>
    <name evidence="6" type="ORF">EWH46_10470</name>
</gene>
<dbReference type="KEGG" id="snn:EWH46_10470"/>
<dbReference type="InterPro" id="IPR034154">
    <property type="entry name" value="TOPRIM_DnaG/twinkle"/>
</dbReference>
<dbReference type="InterPro" id="IPR009270">
    <property type="entry name" value="DUF927"/>
</dbReference>
<proteinExistence type="predicted"/>
<dbReference type="EMBL" id="CP035708">
    <property type="protein sequence ID" value="QEN01153.1"/>
    <property type="molecule type" value="Genomic_DNA"/>
</dbReference>
<dbReference type="InterPro" id="IPR014819">
    <property type="entry name" value="PriCT_2"/>
</dbReference>
<dbReference type="GO" id="GO:0016817">
    <property type="term" value="F:hydrolase activity, acting on acid anhydrides"/>
    <property type="evidence" value="ECO:0007669"/>
    <property type="project" value="InterPro"/>
</dbReference>
<reference evidence="5 8" key="2">
    <citation type="submission" date="2024-06" db="EMBL/GenBank/DDBJ databases">
        <title>Genomic Encyclopedia of Type Strains, Phase IV (KMG-IV): sequencing the most valuable type-strain genomes for metagenomic binning, comparative biology and taxonomic classification.</title>
        <authorList>
            <person name="Goeker M."/>
        </authorList>
    </citation>
    <scope>NUCLEOTIDE SEQUENCE [LARGE SCALE GENOMIC DNA]</scope>
    <source>
        <strain evidence="5 8">D-501</strain>
    </source>
</reference>
<reference evidence="6 7" key="1">
    <citation type="submission" date="2019-02" db="EMBL/GenBank/DDBJ databases">
        <title>Complete Genome Sequence and Methylome Analysis of Sphaerotilus natans subsp. sulfidivorans D-507.</title>
        <authorList>
            <person name="Fomenkov A."/>
            <person name="Gridneva E."/>
            <person name="Smolyakov D."/>
            <person name="Dubinina G."/>
            <person name="Vincze T."/>
            <person name="Grabovich M."/>
            <person name="Roberts R.J."/>
        </authorList>
    </citation>
    <scope>NUCLEOTIDE SEQUENCE [LARGE SCALE GENOMIC DNA]</scope>
    <source>
        <strain evidence="6 7">D-507</strain>
    </source>
</reference>
<evidence type="ECO:0000259" key="2">
    <source>
        <dbReference type="Pfam" id="PF06048"/>
    </source>
</evidence>
<dbReference type="OrthoDB" id="784829at2"/>
<evidence type="ECO:0000259" key="4">
    <source>
        <dbReference type="Pfam" id="PF13362"/>
    </source>
</evidence>
<organism evidence="6 7">
    <name type="scientific">Sphaerotilus sulfidivorans</name>
    <dbReference type="NCBI Taxonomy" id="639200"/>
    <lineage>
        <taxon>Bacteria</taxon>
        <taxon>Pseudomonadati</taxon>
        <taxon>Pseudomonadota</taxon>
        <taxon>Betaproteobacteria</taxon>
        <taxon>Burkholderiales</taxon>
        <taxon>Sphaerotilaceae</taxon>
        <taxon>Sphaerotilus</taxon>
    </lineage>
</organism>
<feature type="compositionally biased region" description="Low complexity" evidence="1">
    <location>
        <begin position="421"/>
        <end position="437"/>
    </location>
</feature>
<feature type="domain" description="DUF927" evidence="2">
    <location>
        <begin position="490"/>
        <end position="776"/>
    </location>
</feature>
<accession>A0A5C1PZC3</accession>
<evidence type="ECO:0000259" key="3">
    <source>
        <dbReference type="Pfam" id="PF08707"/>
    </source>
</evidence>
<feature type="domain" description="Toprim" evidence="4">
    <location>
        <begin position="253"/>
        <end position="353"/>
    </location>
</feature>
<keyword evidence="8" id="KW-1185">Reference proteome</keyword>
<dbReference type="Proteomes" id="UP001549111">
    <property type="component" value="Unassembled WGS sequence"/>
</dbReference>
<feature type="compositionally biased region" description="Low complexity" evidence="1">
    <location>
        <begin position="477"/>
        <end position="486"/>
    </location>
</feature>
<evidence type="ECO:0000313" key="6">
    <source>
        <dbReference type="EMBL" id="QEN01153.1"/>
    </source>
</evidence>
<feature type="region of interest" description="Disordered" evidence="1">
    <location>
        <begin position="378"/>
        <end position="486"/>
    </location>
</feature>
<evidence type="ECO:0000313" key="8">
    <source>
        <dbReference type="Proteomes" id="UP001549111"/>
    </source>
</evidence>
<sequence length="1082" mass="116979">MTTQRQPREITPELVADALACINPDNLTHDERARLGFAVFDQFGANGADYWMPWAARRSGSVATEDAATWRSVCKPGKVKINTLFYVAKRHGFRFPKPDHDGTTPRAGRPVPTADELAAQHAERERRDAEEAAALEADHLEAATRCRAMWDGASDTPPASGCPYLTRKGVQSHGLRFLADGTALVPMRDAAGELWSVQRILTKPVTDRQTGEVIGDKFYGPRARKGETIRSRKAGLFHLIDVAGSDVPDWPVLLLAEGYATGATLHEATGLPVAVCFDAGNLRHIAQALRERHPAALFLVCGDDDRDTEAKGKGNPGRKAAAAAARVANTSTGPALVCFPDALPEGGSDFNDMGTAFGLEAVAALVHAAVQAPALAGAAPTGGAAGEPIDADTRGADDNAPALDVPPWCDEDPGPHDPDATEAAPASTADTDTAPRASRTKTTGKDTQKPATTKATKTPKRSTKTEAPDTPDDDEAGPNAPAPARGADLFHVNESGLWRWKVTMGETVSGSWRKVSTALRAVSLCRDTHDTGTALQVEFTDAFGKVKSLFIPWEQLSGDGAEYRKALLSNGFMVPSNPERRRWFAEYLETRRPENRARLTDRTGWHGRVFVTPDEVIGTHGEETILFHASGVRRSAFKHRGTLEDWKADIGRLCVRNSRPTFAVCLALAAPLLRLVPEVGGGGVHFVAPTSKGKTTIMLAASSVFGMGDENHPDSYMKKWNSTLVGFEAVCEQHNDAPLILDELGEAKASELGQSLYMVANGSGKTRGAAAGGNRPTAAWLNMLISAGEITPAQHLATAQVEIKGGQEVRLVTVPALVTPESILEDNHEFPTGHELSAHVKRHARTSYGTLGRAWLECLVNDFDGIEGDARELMQLFELEAVEENAGGEVKRAARRFGLAAAAGEMATNRNLTGWPAGWATQAARICFDVWVSTRVGGMGSSHEAQMLLSIRQWFGAHGDARFKRWELTDADHKAVTMYMAGWRKEIYGDKTDDFGMNGTAPVDLVWYVMVDVFRNEVCKGFDYRAALRLLDERGLLIKEGKEPKPGQPDNRRMDTKARPPRFEAGSAQVYRIRGGVLGLEV</sequence>
<dbReference type="Proteomes" id="UP000323522">
    <property type="component" value="Chromosome"/>
</dbReference>
<dbReference type="InterPro" id="IPR006171">
    <property type="entry name" value="TOPRIM_dom"/>
</dbReference>
<dbReference type="CDD" id="cd01029">
    <property type="entry name" value="TOPRIM_primases"/>
    <property type="match status" value="1"/>
</dbReference>
<dbReference type="RefSeq" id="WP_149503856.1">
    <property type="nucleotide sequence ID" value="NZ_CP035708.1"/>
</dbReference>
<feature type="domain" description="Primase C-terminal 2" evidence="3">
    <location>
        <begin position="16"/>
        <end position="88"/>
    </location>
</feature>
<evidence type="ECO:0000313" key="5">
    <source>
        <dbReference type="EMBL" id="MET3602464.1"/>
    </source>
</evidence>
<evidence type="ECO:0000313" key="7">
    <source>
        <dbReference type="Proteomes" id="UP000323522"/>
    </source>
</evidence>
<protein>
    <submittedName>
        <fullName evidence="5">DNA primase/helicase</fullName>
    </submittedName>
    <submittedName>
        <fullName evidence="6">DUF927 domain-containing protein</fullName>
    </submittedName>
</protein>
<dbReference type="AlphaFoldDB" id="A0A5C1PZC3"/>
<dbReference type="Pfam" id="PF13362">
    <property type="entry name" value="Toprim_3"/>
    <property type="match status" value="1"/>
</dbReference>
<name>A0A5C1PZC3_9BURK</name>
<feature type="region of interest" description="Disordered" evidence="1">
    <location>
        <begin position="1039"/>
        <end position="1059"/>
    </location>
</feature>
<dbReference type="Pfam" id="PF06048">
    <property type="entry name" value="DUF927"/>
    <property type="match status" value="1"/>
</dbReference>